<dbReference type="STRING" id="1144275.COCOR_00041"/>
<reference evidence="2" key="2">
    <citation type="submission" date="2012-03" db="EMBL/GenBank/DDBJ databases">
        <title>Genome sequence of the fruiting myxobacterium Corallococcus coralloides DSM 2259.</title>
        <authorList>
            <person name="Huntley S."/>
            <person name="Zhang Y."/>
            <person name="Treuner-Lange A."/>
            <person name="Sensen C.W."/>
            <person name="Sogaard-Andersen L."/>
        </authorList>
    </citation>
    <scope>NUCLEOTIDE SEQUENCE [LARGE SCALE GENOMIC DNA]</scope>
    <source>
        <strain evidence="2">ATCC 25202 / DSM 2259 / NBRC 100086 / M2</strain>
    </source>
</reference>
<evidence type="ECO:0000313" key="2">
    <source>
        <dbReference type="Proteomes" id="UP000007587"/>
    </source>
</evidence>
<gene>
    <name evidence="1" type="ordered locus">COCOR_00041</name>
</gene>
<dbReference type="HOGENOM" id="CLU_2394713_0_0_7"/>
<protein>
    <submittedName>
        <fullName evidence="1">Uncharacterized protein</fullName>
    </submittedName>
</protein>
<accession>H8MTD5</accession>
<organism evidence="1 2">
    <name type="scientific">Corallococcus coralloides (strain ATCC 25202 / DSM 2259 / NBRC 100086 / M2)</name>
    <name type="common">Myxococcus coralloides</name>
    <dbReference type="NCBI Taxonomy" id="1144275"/>
    <lineage>
        <taxon>Bacteria</taxon>
        <taxon>Pseudomonadati</taxon>
        <taxon>Myxococcota</taxon>
        <taxon>Myxococcia</taxon>
        <taxon>Myxococcales</taxon>
        <taxon>Cystobacterineae</taxon>
        <taxon>Myxococcaceae</taxon>
        <taxon>Corallococcus</taxon>
    </lineage>
</organism>
<dbReference type="AlphaFoldDB" id="H8MTD5"/>
<dbReference type="eggNOG" id="ENOG5033FXS">
    <property type="taxonomic scope" value="Bacteria"/>
</dbReference>
<proteinExistence type="predicted"/>
<evidence type="ECO:0000313" key="1">
    <source>
        <dbReference type="EMBL" id="AFE03231.1"/>
    </source>
</evidence>
<sequence length="93" mass="10219">MPGWCCAWAIQSIWIGQAFEKSDNATMISETSKAWIQAGKLLAENPAAQVRCPEKGDGFLTVHDEAISGQPTRFERYLVCDVCGARNVMLMPA</sequence>
<name>H8MTD5_CORCM</name>
<reference evidence="1 2" key="1">
    <citation type="journal article" date="2012" name="J. Bacteriol.">
        <title>Complete Genome Sequence of the Fruiting Myxobacterium Corallococcus coralloides DSM 2259.</title>
        <authorList>
            <person name="Huntley S."/>
            <person name="Zhang Y."/>
            <person name="Treuner-Lange A."/>
            <person name="Kneip S."/>
            <person name="Sensen C.W."/>
            <person name="Sogaard-Andersen L."/>
        </authorList>
    </citation>
    <scope>NUCLEOTIDE SEQUENCE [LARGE SCALE GENOMIC DNA]</scope>
    <source>
        <strain evidence="2">ATCC 25202 / DSM 2259 / NBRC 100086 / M2</strain>
    </source>
</reference>
<dbReference type="Proteomes" id="UP000007587">
    <property type="component" value="Chromosome"/>
</dbReference>
<dbReference type="KEGG" id="ccx:COCOR_00041"/>
<keyword evidence="2" id="KW-1185">Reference proteome</keyword>
<dbReference type="EMBL" id="CP003389">
    <property type="protein sequence ID" value="AFE03231.1"/>
    <property type="molecule type" value="Genomic_DNA"/>
</dbReference>
<dbReference type="InParanoid" id="H8MTD5"/>